<dbReference type="RefSeq" id="WP_088986820.1">
    <property type="nucleotide sequence ID" value="NZ_LT607409.1"/>
</dbReference>
<dbReference type="InterPro" id="IPR017517">
    <property type="entry name" value="Maleyloyr_isom"/>
</dbReference>
<dbReference type="NCBIfam" id="TIGR03086">
    <property type="entry name" value="TIGR03086 family metal-binding protein"/>
    <property type="match status" value="1"/>
</dbReference>
<accession>A0A1C4V125</accession>
<dbReference type="Gene3D" id="1.20.120.450">
    <property type="entry name" value="dinb family like domain"/>
    <property type="match status" value="1"/>
</dbReference>
<dbReference type="EMBL" id="LT607409">
    <property type="protein sequence ID" value="SCE77760.1"/>
    <property type="molecule type" value="Genomic_DNA"/>
</dbReference>
<gene>
    <name evidence="2" type="ORF">GA0070612_0966</name>
</gene>
<name>A0A1C4V125_9ACTN</name>
<dbReference type="InterPro" id="IPR017520">
    <property type="entry name" value="CHP03086"/>
</dbReference>
<dbReference type="Pfam" id="PF11716">
    <property type="entry name" value="MDMPI_N"/>
    <property type="match status" value="1"/>
</dbReference>
<protein>
    <submittedName>
        <fullName evidence="2">TIGR03086 family protein</fullName>
    </submittedName>
</protein>
<dbReference type="InterPro" id="IPR034660">
    <property type="entry name" value="DinB/YfiT-like"/>
</dbReference>
<keyword evidence="3" id="KW-1185">Reference proteome</keyword>
<dbReference type="InterPro" id="IPR024344">
    <property type="entry name" value="MDMPI_metal-binding"/>
</dbReference>
<dbReference type="GO" id="GO:0046872">
    <property type="term" value="F:metal ion binding"/>
    <property type="evidence" value="ECO:0007669"/>
    <property type="project" value="InterPro"/>
</dbReference>
<sequence>MTTQTSDLLAAAAPRTVDVVRGITDDQLDLPTPCRDYVVRDLLNHLFEVVVNFQGLAAKQPVEWAEKPDHLGDGWRDRFGVETDRLVAAWSDPSTLEGVSPGMGLPQTVVGGMALLDLTVHGWDLAVATDQRYQPAPEAVAELHGLVEQLGPTARRMGVFADPVTHPTTPTDGPDLAHLLTQTGRTPTWPTPTP</sequence>
<dbReference type="NCBIfam" id="TIGR03083">
    <property type="entry name" value="maleylpyruvate isomerase family mycothiol-dependent enzyme"/>
    <property type="match status" value="1"/>
</dbReference>
<dbReference type="SUPFAM" id="SSF109854">
    <property type="entry name" value="DinB/YfiT-like putative metalloenzymes"/>
    <property type="match status" value="1"/>
</dbReference>
<proteinExistence type="predicted"/>
<evidence type="ECO:0000259" key="1">
    <source>
        <dbReference type="Pfam" id="PF11716"/>
    </source>
</evidence>
<evidence type="ECO:0000313" key="2">
    <source>
        <dbReference type="EMBL" id="SCE77760.1"/>
    </source>
</evidence>
<feature type="domain" description="Mycothiol-dependent maleylpyruvate isomerase metal-binding" evidence="1">
    <location>
        <begin position="9"/>
        <end position="126"/>
    </location>
</feature>
<dbReference type="Proteomes" id="UP000198224">
    <property type="component" value="Chromosome I"/>
</dbReference>
<organism evidence="2 3">
    <name type="scientific">Micromonospora chokoriensis</name>
    <dbReference type="NCBI Taxonomy" id="356851"/>
    <lineage>
        <taxon>Bacteria</taxon>
        <taxon>Bacillati</taxon>
        <taxon>Actinomycetota</taxon>
        <taxon>Actinomycetes</taxon>
        <taxon>Micromonosporales</taxon>
        <taxon>Micromonosporaceae</taxon>
        <taxon>Micromonospora</taxon>
    </lineage>
</organism>
<evidence type="ECO:0000313" key="3">
    <source>
        <dbReference type="Proteomes" id="UP000198224"/>
    </source>
</evidence>
<dbReference type="AlphaFoldDB" id="A0A1C4V125"/>
<reference evidence="3" key="1">
    <citation type="submission" date="2016-06" db="EMBL/GenBank/DDBJ databases">
        <authorList>
            <person name="Varghese N."/>
            <person name="Submissions Spin"/>
        </authorList>
    </citation>
    <scope>NUCLEOTIDE SEQUENCE [LARGE SCALE GENOMIC DNA]</scope>
    <source>
        <strain evidence="3">DSM 45160</strain>
    </source>
</reference>